<dbReference type="Proteomes" id="UP000271469">
    <property type="component" value="Chromosome"/>
</dbReference>
<dbReference type="Pfam" id="PF04075">
    <property type="entry name" value="F420H2_quin_red"/>
    <property type="match status" value="1"/>
</dbReference>
<reference evidence="3 4" key="1">
    <citation type="submission" date="2018-11" db="EMBL/GenBank/DDBJ databases">
        <title>Gordonia insulae sp. nov., isolated from an island soil.</title>
        <authorList>
            <person name="Kim Y.S."/>
            <person name="Kim S.B."/>
        </authorList>
    </citation>
    <scope>NUCLEOTIDE SEQUENCE [LARGE SCALE GENOMIC DNA]</scope>
    <source>
        <strain evidence="3 4">MMS17-SY073</strain>
    </source>
</reference>
<protein>
    <submittedName>
        <fullName evidence="3">Deazaflavin-dependent nitroreductase</fullName>
        <ecNumber evidence="3">1.-.-.-</ecNumber>
    </submittedName>
</protein>
<dbReference type="EMBL" id="CP033972">
    <property type="protein sequence ID" value="AZG47899.1"/>
    <property type="molecule type" value="Genomic_DNA"/>
</dbReference>
<dbReference type="SUPFAM" id="SSF50475">
    <property type="entry name" value="FMN-binding split barrel"/>
    <property type="match status" value="1"/>
</dbReference>
<dbReference type="NCBIfam" id="TIGR00026">
    <property type="entry name" value="hi_GC_TIGR00026"/>
    <property type="match status" value="1"/>
</dbReference>
<keyword evidence="3" id="KW-0560">Oxidoreductase</keyword>
<evidence type="ECO:0000313" key="4">
    <source>
        <dbReference type="Proteomes" id="UP000271469"/>
    </source>
</evidence>
<accession>A0A3G8JTL1</accession>
<dbReference type="PANTHER" id="PTHR39428:SF3">
    <property type="entry name" value="DEAZAFLAVIN-DEPENDENT NITROREDUCTASE"/>
    <property type="match status" value="1"/>
</dbReference>
<dbReference type="OrthoDB" id="8225825at2"/>
<organism evidence="3 4">
    <name type="scientific">Gordonia insulae</name>
    <dbReference type="NCBI Taxonomy" id="2420509"/>
    <lineage>
        <taxon>Bacteria</taxon>
        <taxon>Bacillati</taxon>
        <taxon>Actinomycetota</taxon>
        <taxon>Actinomycetes</taxon>
        <taxon>Mycobacteriales</taxon>
        <taxon>Gordoniaceae</taxon>
        <taxon>Gordonia</taxon>
    </lineage>
</organism>
<keyword evidence="4" id="KW-1185">Reference proteome</keyword>
<dbReference type="InterPro" id="IPR012349">
    <property type="entry name" value="Split_barrel_FMN-bd"/>
</dbReference>
<dbReference type="RefSeq" id="WP_124710193.1">
    <property type="nucleotide sequence ID" value="NZ_CP033972.1"/>
</dbReference>
<evidence type="ECO:0000256" key="2">
    <source>
        <dbReference type="ARBA" id="ARBA00049106"/>
    </source>
</evidence>
<dbReference type="GO" id="GO:0052755">
    <property type="term" value="F:coenzyme F420H2:quinone oxidoreductase activity"/>
    <property type="evidence" value="ECO:0007669"/>
    <property type="project" value="RHEA"/>
</dbReference>
<dbReference type="GO" id="GO:0005886">
    <property type="term" value="C:plasma membrane"/>
    <property type="evidence" value="ECO:0007669"/>
    <property type="project" value="TreeGrafter"/>
</dbReference>
<proteinExistence type="inferred from homology"/>
<dbReference type="GO" id="GO:0070967">
    <property type="term" value="F:coenzyme F420 binding"/>
    <property type="evidence" value="ECO:0007669"/>
    <property type="project" value="TreeGrafter"/>
</dbReference>
<gene>
    <name evidence="3" type="primary">ddn_3</name>
    <name evidence="3" type="ORF">D7316_04511</name>
</gene>
<dbReference type="PANTHER" id="PTHR39428">
    <property type="entry name" value="F420H(2)-DEPENDENT QUINONE REDUCTASE RV1261C"/>
    <property type="match status" value="1"/>
</dbReference>
<dbReference type="Gene3D" id="2.30.110.10">
    <property type="entry name" value="Electron Transport, Fmn-binding Protein, Chain A"/>
    <property type="match status" value="1"/>
</dbReference>
<dbReference type="AlphaFoldDB" id="A0A3G8JTL1"/>
<evidence type="ECO:0000313" key="3">
    <source>
        <dbReference type="EMBL" id="AZG47899.1"/>
    </source>
</evidence>
<dbReference type="KEGG" id="gom:D7316_04511"/>
<dbReference type="InterPro" id="IPR004378">
    <property type="entry name" value="F420H2_quin_Rdtase"/>
</dbReference>
<evidence type="ECO:0000256" key="1">
    <source>
        <dbReference type="ARBA" id="ARBA00008710"/>
    </source>
</evidence>
<sequence>MPIMDPEARPDQLGSPFVASLIKLGSRLNAKLYRISGGRLGNTWRVGAGFRKPVPVLLLTTIGRKSGEPRTAPLIYLRRGDEFVIVASQGGLPKNPAWYLNLVAEPEVTIQVGRETHDLVARTASDAERAELWPQLVDLYADFDTYAAWTDRTIPVVICEPR</sequence>
<comment type="similarity">
    <text evidence="1">Belongs to the F420H(2)-dependent quinone reductase family.</text>
</comment>
<dbReference type="EC" id="1.-.-.-" evidence="3"/>
<comment type="catalytic activity">
    <reaction evidence="2">
        <text>oxidized coenzyme F420-(gamma-L-Glu)(n) + a quinol + H(+) = reduced coenzyme F420-(gamma-L-Glu)(n) + a quinone</text>
        <dbReference type="Rhea" id="RHEA:39663"/>
        <dbReference type="Rhea" id="RHEA-COMP:12939"/>
        <dbReference type="Rhea" id="RHEA-COMP:14378"/>
        <dbReference type="ChEBI" id="CHEBI:15378"/>
        <dbReference type="ChEBI" id="CHEBI:24646"/>
        <dbReference type="ChEBI" id="CHEBI:132124"/>
        <dbReference type="ChEBI" id="CHEBI:133980"/>
        <dbReference type="ChEBI" id="CHEBI:139511"/>
    </reaction>
</comment>
<name>A0A3G8JTL1_9ACTN</name>